<comment type="caution">
    <text evidence="1">The sequence shown here is derived from an EMBL/GenBank/DDBJ whole genome shotgun (WGS) entry which is preliminary data.</text>
</comment>
<organism evidence="1 2">
    <name type="scientific">Trypanosoma conorhini</name>
    <dbReference type="NCBI Taxonomy" id="83891"/>
    <lineage>
        <taxon>Eukaryota</taxon>
        <taxon>Discoba</taxon>
        <taxon>Euglenozoa</taxon>
        <taxon>Kinetoplastea</taxon>
        <taxon>Metakinetoplastina</taxon>
        <taxon>Trypanosomatida</taxon>
        <taxon>Trypanosomatidae</taxon>
        <taxon>Trypanosoma</taxon>
    </lineage>
</organism>
<dbReference type="EMBL" id="MKKU01000597">
    <property type="protein sequence ID" value="RNF06446.1"/>
    <property type="molecule type" value="Genomic_DNA"/>
</dbReference>
<reference evidence="1 2" key="1">
    <citation type="journal article" date="2018" name="BMC Genomics">
        <title>Genomic comparison of Trypanosoma conorhini and Trypanosoma rangeli to Trypanosoma cruzi strains of high and low virulence.</title>
        <authorList>
            <person name="Bradwell K.R."/>
            <person name="Koparde V.N."/>
            <person name="Matveyev A.V."/>
            <person name="Serrano M.G."/>
            <person name="Alves J.M."/>
            <person name="Parikh H."/>
            <person name="Huang B."/>
            <person name="Lee V."/>
            <person name="Espinosa-Alvarez O."/>
            <person name="Ortiz P.A."/>
            <person name="Costa-Martins A.G."/>
            <person name="Teixeira M.M."/>
            <person name="Buck G.A."/>
        </authorList>
    </citation>
    <scope>NUCLEOTIDE SEQUENCE [LARGE SCALE GENOMIC DNA]</scope>
    <source>
        <strain evidence="1 2">025E</strain>
    </source>
</reference>
<proteinExistence type="predicted"/>
<protein>
    <submittedName>
        <fullName evidence="1">Uncharacterized protein</fullName>
    </submittedName>
</protein>
<sequence length="602" mass="71693">MCVDDDLEGLQDRLREAEERIKRMTRLMLRAVWRYVTQHHSLPLLGKGPSAVTTAAVPAPRVKVAVPQPRHHHALQPRKEFAAAPAGAAATAQHMKGAARGLDQARLSRELYRKAFGEARQEVEMEAVPPVTPLGGTEGEAIPSVALVLLQSSRERAIMSAFLLRLRLAARRRRFLHAECELRYAYYRLRRVLRAWSVFAREANNNRRRLLYDVVLHWVGVVERRRQTQECLRRFRASLKRRGCAFVGVRRRRLRHCFLRWRERLDVCRLLSGMEVRAADMRRRHKYVELAQVGQPAAVFAIKDRVLSHWKRKTEHRLDLRLAEWMSRRLLLRQAWNELLHRYVSARQQRTELETPLACGPPIVYVAAQRAEFAVFKLQCAQRIAQGRLRKVALAQWRAKYRNRLSDRFFVFRRLVRAMETWLQALRRKRVTSFVTAACWCRWRRRLDLRLQNAQSQCWRRQCLQRRVVLLWRKQAACRLFYRQQTLYACYAKWWWRARLRWARRRLAAAKKRRVLLNWREVAAREQNQRAMTCVAETLRELVLLMGCFRRWKGRYEHACRARLSESILSDLRRERQRARLFQRWKRLTFWPRAACKALNAA</sequence>
<dbReference type="OrthoDB" id="249020at2759"/>
<evidence type="ECO:0000313" key="2">
    <source>
        <dbReference type="Proteomes" id="UP000284403"/>
    </source>
</evidence>
<dbReference type="Proteomes" id="UP000284403">
    <property type="component" value="Unassembled WGS sequence"/>
</dbReference>
<evidence type="ECO:0000313" key="1">
    <source>
        <dbReference type="EMBL" id="RNF06446.1"/>
    </source>
</evidence>
<accession>A0A422NLX6</accession>
<keyword evidence="2" id="KW-1185">Reference proteome</keyword>
<gene>
    <name evidence="1" type="ORF">Tco025E_07625</name>
</gene>
<dbReference type="GeneID" id="40321236"/>
<name>A0A422NLX6_9TRYP</name>
<dbReference type="AlphaFoldDB" id="A0A422NLX6"/>
<dbReference type="RefSeq" id="XP_029225461.1">
    <property type="nucleotide sequence ID" value="XM_029374488.1"/>
</dbReference>